<keyword evidence="5" id="KW-1185">Reference proteome</keyword>
<evidence type="ECO:0000259" key="3">
    <source>
        <dbReference type="Pfam" id="PF07596"/>
    </source>
</evidence>
<evidence type="ECO:0000256" key="1">
    <source>
        <dbReference type="SAM" id="Phobius"/>
    </source>
</evidence>
<evidence type="ECO:0000313" key="5">
    <source>
        <dbReference type="Proteomes" id="UP000317178"/>
    </source>
</evidence>
<feature type="domain" description="DUF1559" evidence="3">
    <location>
        <begin position="41"/>
        <end position="344"/>
    </location>
</feature>
<dbReference type="InterPro" id="IPR011453">
    <property type="entry name" value="DUF1559"/>
</dbReference>
<sequence length="663" mass="73689">MSEESSTTWNFRWSIKEWILLIVIGNILFLVGVPALARLQEMSRLQTCEYNLSQLGVALESYHDTHRVYPPAAHWGSEGLDLPNLLSHEFPTKVEVTRDNWVQMLLPYLGDGDSFSFRSDLPTIAPENAAARESEFPALSCPSDTYNRPDNQYELETPDGSLVYFARGNYAINGGSEYVPAEFGTLSNPGPTENRYVYDEGTREFQWWGNGLAGINKSFSRSDIVNGASTFVALEEIRAGLDPIDPRGVWALGQIGGSITWGHGVVGDDGGPNYVESDSGEDDILGAPALYKKLGAEFIDGKKMGACDYCNENAQATARSMHSGGVNAMLLDGSVRFVSDTVEKTLWHVMHSREAPEAIFNSETFEDELAGLYEPGEAESAVSVSQASAPSEVEPASVYIENSIGMKFVAVPDGEFLMGLPNKGNEFPYPDDAVPHKVRLTHPFYLGLHEVTQEQFEQIAGNNPSAHSGTGEYRERVTLEDTSECPVENVSWDDAVRFCNLLSALPEEKKYGRVYRLPTESEWEWACRAADTEEIEQHAEWIKTNETGEIGSRDNKLADQITTVPVGTYPANRFGVYDMTGNVFEWVSDYRRRDYYANSPVDNPRGPATGYLHVIRGWYWVATGPYCKVYVANDPWKGSPFIGFRIVCDLTANKNGYVDITRK</sequence>
<dbReference type="InterPro" id="IPR016187">
    <property type="entry name" value="CTDL_fold"/>
</dbReference>
<gene>
    <name evidence="4" type="primary">pkn1_3</name>
    <name evidence="4" type="ORF">Pla110_24570</name>
</gene>
<dbReference type="Pfam" id="PF03781">
    <property type="entry name" value="FGE-sulfatase"/>
    <property type="match status" value="1"/>
</dbReference>
<dbReference type="OrthoDB" id="275178at2"/>
<keyword evidence="4" id="KW-0808">Transferase</keyword>
<dbReference type="SUPFAM" id="SSF56436">
    <property type="entry name" value="C-type lectin-like"/>
    <property type="match status" value="1"/>
</dbReference>
<dbReference type="Pfam" id="PF07596">
    <property type="entry name" value="SBP_bac_10"/>
    <property type="match status" value="1"/>
</dbReference>
<keyword evidence="4" id="KW-0418">Kinase</keyword>
<dbReference type="InterPro" id="IPR042095">
    <property type="entry name" value="SUMF_sf"/>
</dbReference>
<dbReference type="EMBL" id="CP036281">
    <property type="protein sequence ID" value="QDU80724.1"/>
    <property type="molecule type" value="Genomic_DNA"/>
</dbReference>
<dbReference type="NCBIfam" id="TIGR04294">
    <property type="entry name" value="pre_pil_HX9DG"/>
    <property type="match status" value="1"/>
</dbReference>
<dbReference type="PANTHER" id="PTHR23150:SF19">
    <property type="entry name" value="FORMYLGLYCINE-GENERATING ENZYME"/>
    <property type="match status" value="1"/>
</dbReference>
<dbReference type="EC" id="2.7.11.1" evidence="4"/>
<accession>A0A518CNF4</accession>
<dbReference type="InterPro" id="IPR027558">
    <property type="entry name" value="Pre_pil_HX9DG_C"/>
</dbReference>
<dbReference type="InterPro" id="IPR005532">
    <property type="entry name" value="SUMF_dom"/>
</dbReference>
<reference evidence="4 5" key="1">
    <citation type="submission" date="2019-02" db="EMBL/GenBank/DDBJ databases">
        <title>Deep-cultivation of Planctomycetes and their phenomic and genomic characterization uncovers novel biology.</title>
        <authorList>
            <person name="Wiegand S."/>
            <person name="Jogler M."/>
            <person name="Boedeker C."/>
            <person name="Pinto D."/>
            <person name="Vollmers J."/>
            <person name="Rivas-Marin E."/>
            <person name="Kohn T."/>
            <person name="Peeters S.H."/>
            <person name="Heuer A."/>
            <person name="Rast P."/>
            <person name="Oberbeckmann S."/>
            <person name="Bunk B."/>
            <person name="Jeske O."/>
            <person name="Meyerdierks A."/>
            <person name="Storesund J.E."/>
            <person name="Kallscheuer N."/>
            <person name="Luecker S."/>
            <person name="Lage O.M."/>
            <person name="Pohl T."/>
            <person name="Merkel B.J."/>
            <person name="Hornburger P."/>
            <person name="Mueller R.-W."/>
            <person name="Bruemmer F."/>
            <person name="Labrenz M."/>
            <person name="Spormann A.M."/>
            <person name="Op den Camp H."/>
            <person name="Overmann J."/>
            <person name="Amann R."/>
            <person name="Jetten M.S.M."/>
            <person name="Mascher T."/>
            <person name="Medema M.H."/>
            <person name="Devos D.P."/>
            <person name="Kaster A.-K."/>
            <person name="Ovreas L."/>
            <person name="Rohde M."/>
            <person name="Galperin M.Y."/>
            <person name="Jogler C."/>
        </authorList>
    </citation>
    <scope>NUCLEOTIDE SEQUENCE [LARGE SCALE GENOMIC DNA]</scope>
    <source>
        <strain evidence="4 5">Pla110</strain>
    </source>
</reference>
<dbReference type="AlphaFoldDB" id="A0A518CNF4"/>
<dbReference type="RefSeq" id="WP_144995970.1">
    <property type="nucleotide sequence ID" value="NZ_CP036281.1"/>
</dbReference>
<dbReference type="Proteomes" id="UP000317178">
    <property type="component" value="Chromosome"/>
</dbReference>
<keyword evidence="1" id="KW-0812">Transmembrane</keyword>
<dbReference type="GO" id="GO:0120147">
    <property type="term" value="F:formylglycine-generating oxidase activity"/>
    <property type="evidence" value="ECO:0007669"/>
    <property type="project" value="TreeGrafter"/>
</dbReference>
<dbReference type="PANTHER" id="PTHR23150">
    <property type="entry name" value="SULFATASE MODIFYING FACTOR 1, 2"/>
    <property type="match status" value="1"/>
</dbReference>
<evidence type="ECO:0000313" key="4">
    <source>
        <dbReference type="EMBL" id="QDU80724.1"/>
    </source>
</evidence>
<name>A0A518CNF4_9PLAN</name>
<dbReference type="Gene3D" id="3.90.1580.10">
    <property type="entry name" value="paralog of FGE (formylglycine-generating enzyme)"/>
    <property type="match status" value="1"/>
</dbReference>
<evidence type="ECO:0000259" key="2">
    <source>
        <dbReference type="Pfam" id="PF03781"/>
    </source>
</evidence>
<keyword evidence="1" id="KW-0472">Membrane</keyword>
<dbReference type="KEGG" id="plon:Pla110_24570"/>
<feature type="domain" description="Sulfatase-modifying factor enzyme-like" evidence="2">
    <location>
        <begin position="407"/>
        <end position="647"/>
    </location>
</feature>
<protein>
    <submittedName>
        <fullName evidence="4">Serine/threonine-protein kinase pkn1</fullName>
        <ecNumber evidence="4">2.7.11.1</ecNumber>
    </submittedName>
</protein>
<dbReference type="InterPro" id="IPR051043">
    <property type="entry name" value="Sulfatase_Mod_Factor_Kinase"/>
</dbReference>
<feature type="transmembrane region" description="Helical" evidence="1">
    <location>
        <begin position="18"/>
        <end position="37"/>
    </location>
</feature>
<dbReference type="GO" id="GO:0004674">
    <property type="term" value="F:protein serine/threonine kinase activity"/>
    <property type="evidence" value="ECO:0007669"/>
    <property type="project" value="UniProtKB-EC"/>
</dbReference>
<proteinExistence type="predicted"/>
<organism evidence="4 5">
    <name type="scientific">Polystyrenella longa</name>
    <dbReference type="NCBI Taxonomy" id="2528007"/>
    <lineage>
        <taxon>Bacteria</taxon>
        <taxon>Pseudomonadati</taxon>
        <taxon>Planctomycetota</taxon>
        <taxon>Planctomycetia</taxon>
        <taxon>Planctomycetales</taxon>
        <taxon>Planctomycetaceae</taxon>
        <taxon>Polystyrenella</taxon>
    </lineage>
</organism>
<keyword evidence="1" id="KW-1133">Transmembrane helix</keyword>